<dbReference type="EMBL" id="MIGB01000034">
    <property type="protein sequence ID" value="OSY36956.1"/>
    <property type="molecule type" value="Genomic_DNA"/>
</dbReference>
<dbReference type="Proteomes" id="UP000194360">
    <property type="component" value="Unassembled WGS sequence"/>
</dbReference>
<organism evidence="2 3">
    <name type="scientific">Pseudonocardia autotrophica</name>
    <name type="common">Amycolata autotrophica</name>
    <name type="synonym">Nocardia autotrophica</name>
    <dbReference type="NCBI Taxonomy" id="2074"/>
    <lineage>
        <taxon>Bacteria</taxon>
        <taxon>Bacillati</taxon>
        <taxon>Actinomycetota</taxon>
        <taxon>Actinomycetes</taxon>
        <taxon>Pseudonocardiales</taxon>
        <taxon>Pseudonocardiaceae</taxon>
        <taxon>Pseudonocardia</taxon>
    </lineage>
</organism>
<dbReference type="InterPro" id="IPR005175">
    <property type="entry name" value="PPC_dom"/>
</dbReference>
<comment type="caution">
    <text evidence="2">The sequence shown here is derived from an EMBL/GenBank/DDBJ whole genome shotgun (WGS) entry which is preliminary data.</text>
</comment>
<feature type="domain" description="PPC" evidence="1">
    <location>
        <begin position="175"/>
        <end position="289"/>
    </location>
</feature>
<gene>
    <name evidence="2" type="ORF">BG845_05039</name>
</gene>
<proteinExistence type="predicted"/>
<evidence type="ECO:0000313" key="3">
    <source>
        <dbReference type="Proteomes" id="UP000194360"/>
    </source>
</evidence>
<dbReference type="PROSITE" id="PS51742">
    <property type="entry name" value="PPC"/>
    <property type="match status" value="2"/>
</dbReference>
<dbReference type="Gene3D" id="3.30.1330.80">
    <property type="entry name" value="Hypothetical protein, similar to alpha- acetolactate decarboxylase, domain 2"/>
    <property type="match status" value="2"/>
</dbReference>
<dbReference type="RefSeq" id="WP_085915193.1">
    <property type="nucleotide sequence ID" value="NZ_AP018920.1"/>
</dbReference>
<accession>A0A1Y2MNX9</accession>
<dbReference type="OrthoDB" id="8720942at2"/>
<keyword evidence="3" id="KW-1185">Reference proteome</keyword>
<protein>
    <recommendedName>
        <fullName evidence="1">PPC domain-containing protein</fullName>
    </recommendedName>
</protein>
<sequence>MTAATAAGLRHPGPAAPERIVAVPARTRAVAVDLPAGAGLAAALQDAVHRLGVTAAQVELLGGTLREVSYCIPAYCADGSRAAHYSATRGSAGPVAVVAGAAGIGTRDGAPFTHAHVAWVDRAGSLLGGHLWPATTVGATGVQALVFPLAGVCNESAEDPETLLPVFTPRPTAGTGDGARAVTARVRPGADLLAAATRICADAGFRRAMVRGTLGSLVGPLFPGAGRAAAGPCTEVISVRGVVGPDAGPSELHALAVDSDGVVHGGVFDPAASPVAVTVELLLIEVVDR</sequence>
<reference evidence="2 3" key="1">
    <citation type="submission" date="2016-09" db="EMBL/GenBank/DDBJ databases">
        <title>Pseudonocardia autotrophica DSM535, a candidate organism with high potential of specific P450 cytochromes.</title>
        <authorList>
            <person name="Grumaz C."/>
            <person name="Vainshtein Y."/>
            <person name="Kirstahler P."/>
            <person name="Sohn K."/>
        </authorList>
    </citation>
    <scope>NUCLEOTIDE SEQUENCE [LARGE SCALE GENOMIC DNA]</scope>
    <source>
        <strain evidence="2 3">DSM 535</strain>
    </source>
</reference>
<dbReference type="SUPFAM" id="SSF117856">
    <property type="entry name" value="AF0104/ALDC/Ptd012-like"/>
    <property type="match status" value="2"/>
</dbReference>
<dbReference type="STRING" id="2074.BG845_05039"/>
<evidence type="ECO:0000259" key="1">
    <source>
        <dbReference type="PROSITE" id="PS51742"/>
    </source>
</evidence>
<evidence type="ECO:0000313" key="2">
    <source>
        <dbReference type="EMBL" id="OSY36956.1"/>
    </source>
</evidence>
<dbReference type="Pfam" id="PF03479">
    <property type="entry name" value="PCC"/>
    <property type="match status" value="1"/>
</dbReference>
<dbReference type="AlphaFoldDB" id="A0A1Y2MNX9"/>
<feature type="domain" description="PPC" evidence="1">
    <location>
        <begin position="24"/>
        <end position="170"/>
    </location>
</feature>
<name>A0A1Y2MNX9_PSEAH</name>